<evidence type="ECO:0000256" key="1">
    <source>
        <dbReference type="ARBA" id="ARBA00010641"/>
    </source>
</evidence>
<evidence type="ECO:0000256" key="2">
    <source>
        <dbReference type="ARBA" id="ARBA00023015"/>
    </source>
</evidence>
<dbReference type="PANTHER" id="PTHR43133">
    <property type="entry name" value="RNA POLYMERASE ECF-TYPE SIGMA FACTO"/>
    <property type="match status" value="1"/>
</dbReference>
<dbReference type="InterPro" id="IPR013324">
    <property type="entry name" value="RNA_pol_sigma_r3/r4-like"/>
</dbReference>
<evidence type="ECO:0000313" key="10">
    <source>
        <dbReference type="EMBL" id="QDQ98188.1"/>
    </source>
</evidence>
<dbReference type="SUPFAM" id="SSF88659">
    <property type="entry name" value="Sigma3 and sigma4 domains of RNA polymerase sigma factors"/>
    <property type="match status" value="1"/>
</dbReference>
<evidence type="ECO:0000256" key="5">
    <source>
        <dbReference type="ARBA" id="ARBA00023163"/>
    </source>
</evidence>
<dbReference type="GO" id="GO:0003677">
    <property type="term" value="F:DNA binding"/>
    <property type="evidence" value="ECO:0007669"/>
    <property type="project" value="UniProtKB-KW"/>
</dbReference>
<dbReference type="Gene3D" id="1.10.10.10">
    <property type="entry name" value="Winged helix-like DNA-binding domain superfamily/Winged helix DNA-binding domain"/>
    <property type="match status" value="1"/>
</dbReference>
<feature type="domain" description="RNA polymerase sigma-70 region 2" evidence="8">
    <location>
        <begin position="99"/>
        <end position="162"/>
    </location>
</feature>
<dbReference type="SUPFAM" id="SSF88946">
    <property type="entry name" value="Sigma2 domain of RNA polymerase sigma factors"/>
    <property type="match status" value="1"/>
</dbReference>
<evidence type="ECO:0000256" key="7">
    <source>
        <dbReference type="SAM" id="MobiDB-lite"/>
    </source>
</evidence>
<evidence type="ECO:0000256" key="6">
    <source>
        <dbReference type="RuleBase" id="RU000716"/>
    </source>
</evidence>
<dbReference type="GO" id="GO:0009408">
    <property type="term" value="P:response to heat"/>
    <property type="evidence" value="ECO:0007669"/>
    <property type="project" value="UniProtKB-ARBA"/>
</dbReference>
<dbReference type="GO" id="GO:0016987">
    <property type="term" value="F:sigma factor activity"/>
    <property type="evidence" value="ECO:0007669"/>
    <property type="project" value="UniProtKB-KW"/>
</dbReference>
<keyword evidence="3 6" id="KW-0731">Sigma factor</keyword>
<gene>
    <name evidence="10" type="ORF">FO059_13815</name>
</gene>
<name>A0A516X530_9ACTN</name>
<feature type="domain" description="RNA polymerase sigma factor 70 region 4 type 2" evidence="9">
    <location>
        <begin position="202"/>
        <end position="254"/>
    </location>
</feature>
<dbReference type="Proteomes" id="UP000317344">
    <property type="component" value="Chromosome"/>
</dbReference>
<dbReference type="KEGG" id="toy:FO059_13815"/>
<evidence type="ECO:0000256" key="4">
    <source>
        <dbReference type="ARBA" id="ARBA00023125"/>
    </source>
</evidence>
<organism evidence="10 11">
    <name type="scientific">Tomitella fengzijianii</name>
    <dbReference type="NCBI Taxonomy" id="2597660"/>
    <lineage>
        <taxon>Bacteria</taxon>
        <taxon>Bacillati</taxon>
        <taxon>Actinomycetota</taxon>
        <taxon>Actinomycetes</taxon>
        <taxon>Mycobacteriales</taxon>
        <taxon>Tomitella</taxon>
    </lineage>
</organism>
<dbReference type="InterPro" id="IPR013249">
    <property type="entry name" value="RNA_pol_sigma70_r4_t2"/>
</dbReference>
<reference evidence="10 11" key="2">
    <citation type="submission" date="2019-07" db="EMBL/GenBank/DDBJ databases">
        <authorList>
            <person name="Huang Y."/>
        </authorList>
    </citation>
    <scope>NUCLEOTIDE SEQUENCE [LARGE SCALE GENOMIC DNA]</scope>
    <source>
        <strain evidence="10 11">HY188</strain>
    </source>
</reference>
<feature type="region of interest" description="Disordered" evidence="7">
    <location>
        <begin position="267"/>
        <end position="293"/>
    </location>
</feature>
<dbReference type="PANTHER" id="PTHR43133:SF59">
    <property type="entry name" value="ECF RNA POLYMERASE SIGMA FACTOR SIGR"/>
    <property type="match status" value="1"/>
</dbReference>
<dbReference type="PROSITE" id="PS01063">
    <property type="entry name" value="SIGMA70_ECF"/>
    <property type="match status" value="1"/>
</dbReference>
<feature type="compositionally biased region" description="Low complexity" evidence="7">
    <location>
        <begin position="275"/>
        <end position="293"/>
    </location>
</feature>
<dbReference type="InterPro" id="IPR039425">
    <property type="entry name" value="RNA_pol_sigma-70-like"/>
</dbReference>
<dbReference type="FunFam" id="1.10.10.10:FF:000068">
    <property type="entry name" value="RNA polymerase sigma factor"/>
    <property type="match status" value="1"/>
</dbReference>
<dbReference type="NCBIfam" id="TIGR02937">
    <property type="entry name" value="sigma70-ECF"/>
    <property type="match status" value="1"/>
</dbReference>
<sequence>MRRPVLIGEPITVASASGTTEGTQVPKPEEPDRSASATAEPESGGAAAGGAAAARGGEGRGVATRAGAGDTAENGSAENEAAENEAQLAARFERDAMPLLDQLYGAALRMTRKPADAEDLVQETYLKAFSAFRSFRKGTNLKAWLYRILTNTYINGYRKKQRQPAQYPTDEITDWQIAATAEHTAEGLKSAELEALEAMPDENIKNALQQLPEEFRMAVYYADVEGFPYKEIAEIMDTPIGTVMSRLHRGRKQLRGLLAEVAREHGIDTSKKTKAAGGKATAQAAPAGQESDR</sequence>
<evidence type="ECO:0000259" key="9">
    <source>
        <dbReference type="Pfam" id="PF08281"/>
    </source>
</evidence>
<keyword evidence="4 6" id="KW-0238">DNA-binding</keyword>
<protein>
    <recommendedName>
        <fullName evidence="6">RNA polymerase sigma factor</fullName>
    </recommendedName>
</protein>
<dbReference type="InterPro" id="IPR013325">
    <property type="entry name" value="RNA_pol_sigma_r2"/>
</dbReference>
<feature type="compositionally biased region" description="Polar residues" evidence="7">
    <location>
        <begin position="14"/>
        <end position="23"/>
    </location>
</feature>
<evidence type="ECO:0000259" key="8">
    <source>
        <dbReference type="Pfam" id="PF04542"/>
    </source>
</evidence>
<reference evidence="10 11" key="1">
    <citation type="submission" date="2019-07" db="EMBL/GenBank/DDBJ databases">
        <title>Tomitella cavernea sp. nov., an actinomycete isolated from soil.</title>
        <authorList>
            <person name="Cheng J."/>
        </authorList>
    </citation>
    <scope>NUCLEOTIDE SEQUENCE [LARGE SCALE GENOMIC DNA]</scope>
    <source>
        <strain evidence="10 11">HY188</strain>
    </source>
</reference>
<dbReference type="GO" id="GO:0006352">
    <property type="term" value="P:DNA-templated transcription initiation"/>
    <property type="evidence" value="ECO:0007669"/>
    <property type="project" value="InterPro"/>
</dbReference>
<dbReference type="OrthoDB" id="9803470at2"/>
<accession>A0A516X530</accession>
<dbReference type="InterPro" id="IPR000838">
    <property type="entry name" value="RNA_pol_sigma70_ECF_CS"/>
</dbReference>
<evidence type="ECO:0000313" key="11">
    <source>
        <dbReference type="Proteomes" id="UP000317344"/>
    </source>
</evidence>
<dbReference type="CDD" id="cd06171">
    <property type="entry name" value="Sigma70_r4"/>
    <property type="match status" value="1"/>
</dbReference>
<dbReference type="AlphaFoldDB" id="A0A516X530"/>
<dbReference type="Pfam" id="PF04542">
    <property type="entry name" value="Sigma70_r2"/>
    <property type="match status" value="1"/>
</dbReference>
<keyword evidence="2 6" id="KW-0805">Transcription regulation</keyword>
<dbReference type="EMBL" id="CP041765">
    <property type="protein sequence ID" value="QDQ98188.1"/>
    <property type="molecule type" value="Genomic_DNA"/>
</dbReference>
<dbReference type="NCBIfam" id="TIGR02947">
    <property type="entry name" value="SigH_actino"/>
    <property type="match status" value="1"/>
</dbReference>
<proteinExistence type="inferred from homology"/>
<feature type="compositionally biased region" description="Low complexity" evidence="7">
    <location>
        <begin position="34"/>
        <end position="84"/>
    </location>
</feature>
<dbReference type="Pfam" id="PF08281">
    <property type="entry name" value="Sigma70_r4_2"/>
    <property type="match status" value="1"/>
</dbReference>
<dbReference type="InterPro" id="IPR036388">
    <property type="entry name" value="WH-like_DNA-bd_sf"/>
</dbReference>
<feature type="region of interest" description="Disordered" evidence="7">
    <location>
        <begin position="1"/>
        <end position="84"/>
    </location>
</feature>
<dbReference type="Gene3D" id="1.10.1740.10">
    <property type="match status" value="1"/>
</dbReference>
<keyword evidence="5 6" id="KW-0804">Transcription</keyword>
<dbReference type="InterPro" id="IPR007627">
    <property type="entry name" value="RNA_pol_sigma70_r2"/>
</dbReference>
<dbReference type="InterPro" id="IPR014293">
    <property type="entry name" value="RNA_pol_sigma70_actinobac"/>
</dbReference>
<evidence type="ECO:0000256" key="3">
    <source>
        <dbReference type="ARBA" id="ARBA00023082"/>
    </source>
</evidence>
<dbReference type="InterPro" id="IPR014284">
    <property type="entry name" value="RNA_pol_sigma-70_dom"/>
</dbReference>
<keyword evidence="11" id="KW-1185">Reference proteome</keyword>
<comment type="similarity">
    <text evidence="1 6">Belongs to the sigma-70 factor family. ECF subfamily.</text>
</comment>